<evidence type="ECO:0000313" key="1">
    <source>
        <dbReference type="EMBL" id="CAG6453163.1"/>
    </source>
</evidence>
<dbReference type="AlphaFoldDB" id="A0A8D8F0P8"/>
<dbReference type="EMBL" id="HBUE01162683">
    <property type="protein sequence ID" value="CAG6511095.1"/>
    <property type="molecule type" value="Transcribed_RNA"/>
</dbReference>
<dbReference type="EMBL" id="HBUE01267872">
    <property type="protein sequence ID" value="CAG6562500.1"/>
    <property type="molecule type" value="Transcribed_RNA"/>
</dbReference>
<dbReference type="EMBL" id="HBUE01022309">
    <property type="protein sequence ID" value="CAG6453163.1"/>
    <property type="molecule type" value="Transcribed_RNA"/>
</dbReference>
<sequence>MMENALSPRVEMCVSECDHRQCFSTPIAIWFAKTHLHQRKRGRTVDGFYLFKSEILCAVFIMSEQSCLRGLESCNCKINCGKRFDLLVPHEIYRFLVLIEVFKC</sequence>
<dbReference type="EMBL" id="HBUE01267871">
    <property type="protein sequence ID" value="CAG6562499.1"/>
    <property type="molecule type" value="Transcribed_RNA"/>
</dbReference>
<name>A0A8D8F0P8_CULPI</name>
<protein>
    <submittedName>
        <fullName evidence="1">(northern house mosquito) hypothetical protein</fullName>
    </submittedName>
</protein>
<proteinExistence type="predicted"/>
<dbReference type="EMBL" id="HBUE01022311">
    <property type="protein sequence ID" value="CAG6453164.1"/>
    <property type="molecule type" value="Transcribed_RNA"/>
</dbReference>
<dbReference type="EMBL" id="HBUE01022313">
    <property type="protein sequence ID" value="CAG6453165.1"/>
    <property type="molecule type" value="Transcribed_RNA"/>
</dbReference>
<organism evidence="1">
    <name type="scientific">Culex pipiens</name>
    <name type="common">House mosquito</name>
    <dbReference type="NCBI Taxonomy" id="7175"/>
    <lineage>
        <taxon>Eukaryota</taxon>
        <taxon>Metazoa</taxon>
        <taxon>Ecdysozoa</taxon>
        <taxon>Arthropoda</taxon>
        <taxon>Hexapoda</taxon>
        <taxon>Insecta</taxon>
        <taxon>Pterygota</taxon>
        <taxon>Neoptera</taxon>
        <taxon>Endopterygota</taxon>
        <taxon>Diptera</taxon>
        <taxon>Nematocera</taxon>
        <taxon>Culicoidea</taxon>
        <taxon>Culicidae</taxon>
        <taxon>Culicinae</taxon>
        <taxon>Culicini</taxon>
        <taxon>Culex</taxon>
        <taxon>Culex</taxon>
    </lineage>
</organism>
<accession>A0A8D8F0P8</accession>
<dbReference type="EMBL" id="HBUE01162682">
    <property type="protein sequence ID" value="CAG6511094.1"/>
    <property type="molecule type" value="Transcribed_RNA"/>
</dbReference>
<reference evidence="1" key="1">
    <citation type="submission" date="2021-05" db="EMBL/GenBank/DDBJ databases">
        <authorList>
            <person name="Alioto T."/>
            <person name="Alioto T."/>
            <person name="Gomez Garrido J."/>
        </authorList>
    </citation>
    <scope>NUCLEOTIDE SEQUENCE</scope>
</reference>